<dbReference type="AlphaFoldDB" id="A0A7D5P6J7"/>
<gene>
    <name evidence="3" type="ORF">HZS54_11155</name>
</gene>
<feature type="compositionally biased region" description="Acidic residues" evidence="1">
    <location>
        <begin position="368"/>
        <end position="382"/>
    </location>
</feature>
<feature type="region of interest" description="Disordered" evidence="1">
    <location>
        <begin position="302"/>
        <end position="870"/>
    </location>
</feature>
<accession>A0A7D5P6J7</accession>
<dbReference type="KEGG" id="hpel:HZS54_11155"/>
<evidence type="ECO:0000313" key="3">
    <source>
        <dbReference type="EMBL" id="QLH82126.1"/>
    </source>
</evidence>
<feature type="compositionally biased region" description="Low complexity" evidence="1">
    <location>
        <begin position="326"/>
        <end position="344"/>
    </location>
</feature>
<proteinExistence type="predicted"/>
<dbReference type="SUPFAM" id="SSF53300">
    <property type="entry name" value="vWA-like"/>
    <property type="match status" value="1"/>
</dbReference>
<dbReference type="InterPro" id="IPR002035">
    <property type="entry name" value="VWF_A"/>
</dbReference>
<feature type="compositionally biased region" description="Low complexity" evidence="1">
    <location>
        <begin position="590"/>
        <end position="609"/>
    </location>
</feature>
<feature type="compositionally biased region" description="Low complexity" evidence="1">
    <location>
        <begin position="309"/>
        <end position="319"/>
    </location>
</feature>
<feature type="compositionally biased region" description="Acidic residues" evidence="1">
    <location>
        <begin position="479"/>
        <end position="500"/>
    </location>
</feature>
<feature type="compositionally biased region" description="Acidic residues" evidence="1">
    <location>
        <begin position="457"/>
        <end position="467"/>
    </location>
</feature>
<feature type="compositionally biased region" description="Polar residues" evidence="1">
    <location>
        <begin position="710"/>
        <end position="720"/>
    </location>
</feature>
<feature type="compositionally biased region" description="Acidic residues" evidence="1">
    <location>
        <begin position="817"/>
        <end position="849"/>
    </location>
</feature>
<feature type="compositionally biased region" description="Low complexity" evidence="1">
    <location>
        <begin position="741"/>
        <end position="754"/>
    </location>
</feature>
<feature type="compositionally biased region" description="Acidic residues" evidence="1">
    <location>
        <begin position="431"/>
        <end position="442"/>
    </location>
</feature>
<feature type="compositionally biased region" description="Acidic residues" evidence="1">
    <location>
        <begin position="400"/>
        <end position="410"/>
    </location>
</feature>
<dbReference type="EMBL" id="CP058909">
    <property type="protein sequence ID" value="QLH82126.1"/>
    <property type="molecule type" value="Genomic_DNA"/>
</dbReference>
<dbReference type="InterPro" id="IPR036465">
    <property type="entry name" value="vWFA_dom_sf"/>
</dbReference>
<feature type="compositionally biased region" description="Acidic residues" evidence="1">
    <location>
        <begin position="626"/>
        <end position="635"/>
    </location>
</feature>
<feature type="compositionally biased region" description="Low complexity" evidence="1">
    <location>
        <begin position="523"/>
        <end position="541"/>
    </location>
</feature>
<dbReference type="OrthoDB" id="304552at2157"/>
<dbReference type="Gene3D" id="3.40.50.410">
    <property type="entry name" value="von Willebrand factor, type A domain"/>
    <property type="match status" value="1"/>
</dbReference>
<dbReference type="PROSITE" id="PS50234">
    <property type="entry name" value="VWFA"/>
    <property type="match status" value="1"/>
</dbReference>
<name>A0A7D5P6J7_9EURY</name>
<feature type="compositionally biased region" description="Low complexity" evidence="1">
    <location>
        <begin position="8"/>
        <end position="21"/>
    </location>
</feature>
<dbReference type="PROSITE" id="PS00028">
    <property type="entry name" value="ZINC_FINGER_C2H2_1"/>
    <property type="match status" value="1"/>
</dbReference>
<feature type="compositionally biased region" description="Basic and acidic residues" evidence="1">
    <location>
        <begin position="804"/>
        <end position="815"/>
    </location>
</feature>
<keyword evidence="4" id="KW-1185">Reference proteome</keyword>
<organism evidence="3 4">
    <name type="scientific">Halosimplex pelagicum</name>
    <dbReference type="NCBI Taxonomy" id="869886"/>
    <lineage>
        <taxon>Archaea</taxon>
        <taxon>Methanobacteriati</taxon>
        <taxon>Methanobacteriota</taxon>
        <taxon>Stenosarchaea group</taxon>
        <taxon>Halobacteria</taxon>
        <taxon>Halobacteriales</taxon>
        <taxon>Haloarculaceae</taxon>
        <taxon>Halosimplex</taxon>
    </lineage>
</organism>
<feature type="compositionally biased region" description="Low complexity" evidence="1">
    <location>
        <begin position="724"/>
        <end position="733"/>
    </location>
</feature>
<feature type="domain" description="VWFA" evidence="2">
    <location>
        <begin position="940"/>
        <end position="1118"/>
    </location>
</feature>
<protein>
    <submittedName>
        <fullName evidence="3">VWA domain-containing protein</fullName>
    </submittedName>
</protein>
<dbReference type="RefSeq" id="WP_179922594.1">
    <property type="nucleotide sequence ID" value="NZ_CP058909.1"/>
</dbReference>
<dbReference type="Proteomes" id="UP000509346">
    <property type="component" value="Chromosome"/>
</dbReference>
<dbReference type="Pfam" id="PF13519">
    <property type="entry name" value="VWA_2"/>
    <property type="match status" value="1"/>
</dbReference>
<dbReference type="InterPro" id="IPR013087">
    <property type="entry name" value="Znf_C2H2_type"/>
</dbReference>
<dbReference type="SMART" id="SM00327">
    <property type="entry name" value="VWA"/>
    <property type="match status" value="1"/>
</dbReference>
<feature type="compositionally biased region" description="Low complexity" evidence="1">
    <location>
        <begin position="558"/>
        <end position="573"/>
    </location>
</feature>
<feature type="region of interest" description="Disordered" evidence="1">
    <location>
        <begin position="1"/>
        <end position="26"/>
    </location>
</feature>
<dbReference type="GeneID" id="56083154"/>
<evidence type="ECO:0000256" key="1">
    <source>
        <dbReference type="SAM" id="MobiDB-lite"/>
    </source>
</evidence>
<evidence type="ECO:0000313" key="4">
    <source>
        <dbReference type="Proteomes" id="UP000509346"/>
    </source>
</evidence>
<reference evidence="3 4" key="1">
    <citation type="submission" date="2020-07" db="EMBL/GenBank/DDBJ databases">
        <title>Halosimplex litoreum sp. nov. and Halosimplex rubrum sp. nov., isolated from different salt environments.</title>
        <authorList>
            <person name="Cui H."/>
        </authorList>
    </citation>
    <scope>NUCLEOTIDE SEQUENCE [LARGE SCALE GENOMIC DNA]</scope>
    <source>
        <strain evidence="3 4">R2</strain>
    </source>
</reference>
<sequence>MSQRVHDTAATAADLTPPEAAQVRTSRQRAASLKQYIEGLLPSQLAAEVDVVITEQVSTAAVLPATAEALLDGEETDFDRQQAKQLVERVNGDYLVLVTGREADTSAICLSDQLTADTAHQFGLAFHETLHILKTSFGAVQTLVEDEVEDQYQEFVHELINIGEDGAIEHEAQTGDDFTEKAGNRLTLVREMHSQTVADLPSEKRAFSFGDALLKALHDEIIFPTGVTEALLDDSDSRVGFQSADGREAFVEVHPEIESLRDDLLALRSDRSDRLYDDDREASLQRAKRIVAFWQDVLKPLIENGHPPAQQGASGQQQGSDHRQEPQQGTGQEQPQQGGESTPGDQQAPDDETPDTGEASQSDRSDPAEDDEFDCPECDESFDSDHGRRVHYGQQHGDTDDLDDQLEDAGTDSPQADAGDSNSSPSPDGTVDPEDLSLETENYDNPLQSVGEHPSVDDEPDPADVDDSNLRPVSGSPDTDADDTQETTADDGPTGDEAETGSDTPPADAPEAGPDGEPDTDPGSDGAEPSSSPGEPPNSDDTTADGTAPGAIGDESSETPGSDTGDDGSTSASKGQAEADSERGDEQADPETTSTASSAATSDLASHTDQSGADDENQQATFGDFTTDDSDDTDETGAGKDDVAGDDTADNAPDTEPAADGADSDGATEPGDSTADSDQPDTDHPDTPSGDGQDNDEDGMDFDPSGGSSGPDTPTATDGDSQPDAASTLNDTDTTADDSSESATETTPSSNTEAGGETDSASATGSEAADQNDGDSDNATAGRDEDTPDGPAHAGADLEPEDFAGDRQRATRTAEESTIDEQGLEEDLQSLESALGDEAETAPDGDDGGGDGAGPGSVDELTILPDPEDGELSEDWQAIERSAGTVADTLAKELRLDQQTSARNGLSSGTQVNTKTAYRLNHNDPRTFSETLPGEEKEYFVVFVLDRSSSMGPGYYANRSTGPAKIDVATSAVARFAVACEDLDIDVAIIDFYDEEARYVKPPSVEAEFAQQSILNTDNAGGTPLSDALSLARTVADADAKESLIITITDDKPADVEDVETQIKASYAPVCSLTIATDCEFGNPPAKAERLEKTYDQTTTVYDPSKLEDRIDQLASLLGAY</sequence>
<evidence type="ECO:0000259" key="2">
    <source>
        <dbReference type="PROSITE" id="PS50234"/>
    </source>
</evidence>
<dbReference type="CDD" id="cd00198">
    <property type="entry name" value="vWFA"/>
    <property type="match status" value="1"/>
</dbReference>